<organism evidence="6 7">
    <name type="scientific">Lepraria neglecta</name>
    <dbReference type="NCBI Taxonomy" id="209136"/>
    <lineage>
        <taxon>Eukaryota</taxon>
        <taxon>Fungi</taxon>
        <taxon>Dikarya</taxon>
        <taxon>Ascomycota</taxon>
        <taxon>Pezizomycotina</taxon>
        <taxon>Lecanoromycetes</taxon>
        <taxon>OSLEUM clade</taxon>
        <taxon>Lecanoromycetidae</taxon>
        <taxon>Lecanorales</taxon>
        <taxon>Lecanorineae</taxon>
        <taxon>Stereocaulaceae</taxon>
        <taxon>Lepraria</taxon>
    </lineage>
</organism>
<keyword evidence="3" id="KW-0285">Flavoprotein</keyword>
<dbReference type="PIRSF" id="PIRSF000137">
    <property type="entry name" value="Alcohol_oxidase"/>
    <property type="match status" value="1"/>
</dbReference>
<dbReference type="GO" id="GO:0050660">
    <property type="term" value="F:flavin adenine dinucleotide binding"/>
    <property type="evidence" value="ECO:0007669"/>
    <property type="project" value="InterPro"/>
</dbReference>
<dbReference type="PROSITE" id="PS00624">
    <property type="entry name" value="GMC_OXRED_2"/>
    <property type="match status" value="1"/>
</dbReference>
<dbReference type="Proteomes" id="UP001276659">
    <property type="component" value="Unassembled WGS sequence"/>
</dbReference>
<dbReference type="SUPFAM" id="SSF54373">
    <property type="entry name" value="FAD-linked reductases, C-terminal domain"/>
    <property type="match status" value="1"/>
</dbReference>
<dbReference type="GO" id="GO:0016614">
    <property type="term" value="F:oxidoreductase activity, acting on CH-OH group of donors"/>
    <property type="evidence" value="ECO:0007669"/>
    <property type="project" value="InterPro"/>
</dbReference>
<dbReference type="AlphaFoldDB" id="A0AAD9Z987"/>
<keyword evidence="2 3" id="KW-0274">FAD</keyword>
<comment type="cofactor">
    <cofactor evidence="2">
        <name>FAD</name>
        <dbReference type="ChEBI" id="CHEBI:57692"/>
    </cofactor>
</comment>
<dbReference type="SUPFAM" id="SSF51905">
    <property type="entry name" value="FAD/NAD(P)-binding domain"/>
    <property type="match status" value="1"/>
</dbReference>
<dbReference type="PANTHER" id="PTHR11552">
    <property type="entry name" value="GLUCOSE-METHANOL-CHOLINE GMC OXIDOREDUCTASE"/>
    <property type="match status" value="1"/>
</dbReference>
<dbReference type="EMBL" id="JASNWA010000007">
    <property type="protein sequence ID" value="KAK3173790.1"/>
    <property type="molecule type" value="Genomic_DNA"/>
</dbReference>
<dbReference type="Gene3D" id="3.50.50.60">
    <property type="entry name" value="FAD/NAD(P)-binding domain"/>
    <property type="match status" value="1"/>
</dbReference>
<evidence type="ECO:0000256" key="1">
    <source>
        <dbReference type="ARBA" id="ARBA00010790"/>
    </source>
</evidence>
<proteinExistence type="inferred from homology"/>
<evidence type="ECO:0000256" key="2">
    <source>
        <dbReference type="PIRSR" id="PIRSR000137-2"/>
    </source>
</evidence>
<comment type="similarity">
    <text evidence="1 3">Belongs to the GMC oxidoreductase family.</text>
</comment>
<dbReference type="PROSITE" id="PS00623">
    <property type="entry name" value="GMC_OXRED_1"/>
    <property type="match status" value="1"/>
</dbReference>
<evidence type="ECO:0000313" key="6">
    <source>
        <dbReference type="EMBL" id="KAK3173790.1"/>
    </source>
</evidence>
<gene>
    <name evidence="6" type="ORF">OEA41_007122</name>
</gene>
<evidence type="ECO:0000256" key="3">
    <source>
        <dbReference type="RuleBase" id="RU003968"/>
    </source>
</evidence>
<dbReference type="InterPro" id="IPR012132">
    <property type="entry name" value="GMC_OxRdtase"/>
</dbReference>
<dbReference type="InterPro" id="IPR000172">
    <property type="entry name" value="GMC_OxRdtase_N"/>
</dbReference>
<evidence type="ECO:0000313" key="7">
    <source>
        <dbReference type="Proteomes" id="UP001276659"/>
    </source>
</evidence>
<dbReference type="InterPro" id="IPR007867">
    <property type="entry name" value="GMC_OxRtase_C"/>
</dbReference>
<dbReference type="Pfam" id="PF05199">
    <property type="entry name" value="GMC_oxred_C"/>
    <property type="match status" value="1"/>
</dbReference>
<dbReference type="Pfam" id="PF00732">
    <property type="entry name" value="GMC_oxred_N"/>
    <property type="match status" value="1"/>
</dbReference>
<dbReference type="PANTHER" id="PTHR11552:SF210">
    <property type="entry name" value="GLUCOSE-METHANOL-CHOLINE OXIDOREDUCTASE N-TERMINAL DOMAIN-CONTAINING PROTEIN-RELATED"/>
    <property type="match status" value="1"/>
</dbReference>
<accession>A0AAD9Z987</accession>
<reference evidence="6" key="1">
    <citation type="submission" date="2022-11" db="EMBL/GenBank/DDBJ databases">
        <title>Chromosomal genome sequence assembly and mating type (MAT) locus characterization of the leprose asexual lichenized fungus Lepraria neglecta (Nyl.) Erichsen.</title>
        <authorList>
            <person name="Allen J.L."/>
            <person name="Pfeffer B."/>
        </authorList>
    </citation>
    <scope>NUCLEOTIDE SEQUENCE</scope>
    <source>
        <strain evidence="6">Allen 5258</strain>
    </source>
</reference>
<feature type="domain" description="Glucose-methanol-choline oxidoreductase N-terminal" evidence="4">
    <location>
        <begin position="98"/>
        <end position="121"/>
    </location>
</feature>
<dbReference type="InterPro" id="IPR036188">
    <property type="entry name" value="FAD/NAD-bd_sf"/>
</dbReference>
<feature type="binding site" evidence="2">
    <location>
        <position position="100"/>
    </location>
    <ligand>
        <name>FAD</name>
        <dbReference type="ChEBI" id="CHEBI:57692"/>
    </ligand>
</feature>
<sequence length="624" mass="67071">MANPTYPALKTLQDFLAGSFDYLIVGGGTAGLAIACRLSEDPNITVGVLEAGAAKINDPNISTPAAFGKLIGNADYDWMMNTVPQAGTKDLSHAFTRGKVLGGSSAINLMMYIRGQAAEYDDWANISGYSNWGWKGLKPFFLKHEGIIEPPALPEATNGDLKSPKTLPMYEKEHHGMDGPIKTSFPTFSPPIAEEWHQASKNVGLEWTSPSDAWGGKLLGGFTNLSTIDRSKGSGTRSYSVTGYLTPNAGRQNLMVLTEASVEKVVLTRDDAKIRATGVDFMKDGKKFTVHAKKEVILSAGTVQTPQILEVSGIGSRALLESASIDCIVENEAVGGHFEDHIMTALSYDLVEGEFSLDGMAVESVAKEAMGKYLKGEGGPLANSLCSTGFVSFSHIASEGEKKQIHALAEEAIRATEGGTHEEKTILSARLQDPESASLQFVILPASFDPSRLDGSRAPPIPGVINRRISVFVALTHPFSRGSIHINPTDPRAQPLIDPHYLESPIDVEVLSAGIRIADQVFQTSPLKEKIKGRVFPPADMDISDPVTRKEYIRGHTRTEYHPIGTAGLGRVVDERLNVIGVDGLRVVDASVFPLSVSGNIMAPVYAVAEKAAEIIKRDYAASN</sequence>
<evidence type="ECO:0000259" key="5">
    <source>
        <dbReference type="PROSITE" id="PS00624"/>
    </source>
</evidence>
<evidence type="ECO:0000259" key="4">
    <source>
        <dbReference type="PROSITE" id="PS00623"/>
    </source>
</evidence>
<protein>
    <recommendedName>
        <fullName evidence="4 5">Glucose-methanol-choline oxidoreductase N-terminal domain-containing protein</fullName>
    </recommendedName>
</protein>
<dbReference type="Gene3D" id="3.30.560.10">
    <property type="entry name" value="Glucose Oxidase, domain 3"/>
    <property type="match status" value="1"/>
</dbReference>
<feature type="domain" description="Glucose-methanol-choline oxidoreductase N-terminal" evidence="5">
    <location>
        <begin position="301"/>
        <end position="315"/>
    </location>
</feature>
<feature type="binding site" evidence="2">
    <location>
        <position position="262"/>
    </location>
    <ligand>
        <name>FAD</name>
        <dbReference type="ChEBI" id="CHEBI:57692"/>
    </ligand>
</feature>
<keyword evidence="7" id="KW-1185">Reference proteome</keyword>
<comment type="caution">
    <text evidence="6">The sequence shown here is derived from an EMBL/GenBank/DDBJ whole genome shotgun (WGS) entry which is preliminary data.</text>
</comment>
<name>A0AAD9Z987_9LECA</name>